<dbReference type="InterPro" id="IPR014757">
    <property type="entry name" value="Tscrpt_reg_IclR_C"/>
</dbReference>
<dbReference type="PANTHER" id="PTHR30136">
    <property type="entry name" value="HELIX-TURN-HELIX TRANSCRIPTIONAL REGULATOR, ICLR FAMILY"/>
    <property type="match status" value="1"/>
</dbReference>
<feature type="domain" description="IclR-ED" evidence="6">
    <location>
        <begin position="138"/>
        <end position="317"/>
    </location>
</feature>
<gene>
    <name evidence="7" type="ORF">FO059_18070</name>
</gene>
<sequence length="317" mass="35387">MHWARGPEVPHVEVSAKRRAPWPRQHETTARATGKRACMTIAPDVLEPPDRSIRESEHCRSFDSQTNRDAPRPQPSRSILERVTVILGSFADKRERLTLHDLVQRTNLPRSTTHRILDSLVHLDWLEHSGNSYQLAHRALRFGGHGSDHIRLRSTANPHLLGLHVRTGMTVALSSIEGSDVVVRDLIGVYRPTSLQCNVGDSGPAFQTVAGRAMLAAMTPEAVDEIVRSQLPSRAGNATWTRPKLHRELHRIRQSHGVSIDRNGHSSAHPGVAYALCDDYGVTAAVSLHPPTRQQMPDWPVPLLVNYAQQINNHLRQ</sequence>
<evidence type="ECO:0000256" key="4">
    <source>
        <dbReference type="SAM" id="MobiDB-lite"/>
    </source>
</evidence>
<feature type="domain" description="HTH iclR-type" evidence="5">
    <location>
        <begin position="77"/>
        <end position="137"/>
    </location>
</feature>
<dbReference type="InterPro" id="IPR036390">
    <property type="entry name" value="WH_DNA-bd_sf"/>
</dbReference>
<accession>A0A516X8V7</accession>
<dbReference type="GO" id="GO:0003700">
    <property type="term" value="F:DNA-binding transcription factor activity"/>
    <property type="evidence" value="ECO:0007669"/>
    <property type="project" value="TreeGrafter"/>
</dbReference>
<evidence type="ECO:0000259" key="6">
    <source>
        <dbReference type="PROSITE" id="PS51078"/>
    </source>
</evidence>
<dbReference type="Gene3D" id="1.10.10.10">
    <property type="entry name" value="Winged helix-like DNA-binding domain superfamily/Winged helix DNA-binding domain"/>
    <property type="match status" value="1"/>
</dbReference>
<evidence type="ECO:0000313" key="8">
    <source>
        <dbReference type="Proteomes" id="UP000317344"/>
    </source>
</evidence>
<dbReference type="SUPFAM" id="SSF55781">
    <property type="entry name" value="GAF domain-like"/>
    <property type="match status" value="1"/>
</dbReference>
<dbReference type="GO" id="GO:0045892">
    <property type="term" value="P:negative regulation of DNA-templated transcription"/>
    <property type="evidence" value="ECO:0007669"/>
    <property type="project" value="TreeGrafter"/>
</dbReference>
<reference evidence="7 8" key="2">
    <citation type="submission" date="2019-07" db="EMBL/GenBank/DDBJ databases">
        <authorList>
            <person name="Huang Y."/>
        </authorList>
    </citation>
    <scope>NUCLEOTIDE SEQUENCE [LARGE SCALE GENOMIC DNA]</scope>
    <source>
        <strain evidence="7 8">HY188</strain>
        <plasmid evidence="7 8">unnamed</plasmid>
    </source>
</reference>
<keyword evidence="1" id="KW-0805">Transcription regulation</keyword>
<keyword evidence="8" id="KW-1185">Reference proteome</keyword>
<dbReference type="GO" id="GO:0003677">
    <property type="term" value="F:DNA binding"/>
    <property type="evidence" value="ECO:0007669"/>
    <property type="project" value="UniProtKB-KW"/>
</dbReference>
<evidence type="ECO:0000256" key="3">
    <source>
        <dbReference type="ARBA" id="ARBA00023163"/>
    </source>
</evidence>
<dbReference type="InterPro" id="IPR050707">
    <property type="entry name" value="HTH_MetabolicPath_Reg"/>
</dbReference>
<keyword evidence="7" id="KW-0614">Plasmid</keyword>
<dbReference type="SUPFAM" id="SSF46785">
    <property type="entry name" value="Winged helix' DNA-binding domain"/>
    <property type="match status" value="1"/>
</dbReference>
<dbReference type="PANTHER" id="PTHR30136:SF35">
    <property type="entry name" value="HTH-TYPE TRANSCRIPTIONAL REGULATOR RV1719"/>
    <property type="match status" value="1"/>
</dbReference>
<organism evidence="7 8">
    <name type="scientific">Tomitella fengzijianii</name>
    <dbReference type="NCBI Taxonomy" id="2597660"/>
    <lineage>
        <taxon>Bacteria</taxon>
        <taxon>Bacillati</taxon>
        <taxon>Actinomycetota</taxon>
        <taxon>Actinomycetes</taxon>
        <taxon>Mycobacteriales</taxon>
        <taxon>Tomitella</taxon>
    </lineage>
</organism>
<keyword evidence="3" id="KW-0804">Transcription</keyword>
<dbReference type="Proteomes" id="UP000317344">
    <property type="component" value="Plasmid unnamed"/>
</dbReference>
<evidence type="ECO:0000259" key="5">
    <source>
        <dbReference type="PROSITE" id="PS51077"/>
    </source>
</evidence>
<feature type="region of interest" description="Disordered" evidence="4">
    <location>
        <begin position="1"/>
        <end position="77"/>
    </location>
</feature>
<dbReference type="InterPro" id="IPR005471">
    <property type="entry name" value="Tscrpt_reg_IclR_N"/>
</dbReference>
<reference evidence="7 8" key="1">
    <citation type="submission" date="2019-07" db="EMBL/GenBank/DDBJ databases">
        <title>Tomitella cavernea sp. nov., an actinomycete isolated from soil.</title>
        <authorList>
            <person name="Cheng J."/>
        </authorList>
    </citation>
    <scope>NUCLEOTIDE SEQUENCE [LARGE SCALE GENOMIC DNA]</scope>
    <source>
        <strain evidence="7 8">HY188</strain>
        <plasmid evidence="7 8">unnamed</plasmid>
    </source>
</reference>
<evidence type="ECO:0000256" key="2">
    <source>
        <dbReference type="ARBA" id="ARBA00023125"/>
    </source>
</evidence>
<evidence type="ECO:0000256" key="1">
    <source>
        <dbReference type="ARBA" id="ARBA00023015"/>
    </source>
</evidence>
<keyword evidence="2" id="KW-0238">DNA-binding</keyword>
<dbReference type="PROSITE" id="PS51078">
    <property type="entry name" value="ICLR_ED"/>
    <property type="match status" value="1"/>
</dbReference>
<dbReference type="AlphaFoldDB" id="A0A516X8V7"/>
<evidence type="ECO:0000313" key="7">
    <source>
        <dbReference type="EMBL" id="QDQ99504.1"/>
    </source>
</evidence>
<dbReference type="Gene3D" id="3.30.450.40">
    <property type="match status" value="1"/>
</dbReference>
<dbReference type="PROSITE" id="PS51077">
    <property type="entry name" value="HTH_ICLR"/>
    <property type="match status" value="1"/>
</dbReference>
<dbReference type="EMBL" id="CP041766">
    <property type="protein sequence ID" value="QDQ99504.1"/>
    <property type="molecule type" value="Genomic_DNA"/>
</dbReference>
<dbReference type="SMART" id="SM00346">
    <property type="entry name" value="HTH_ICLR"/>
    <property type="match status" value="1"/>
</dbReference>
<dbReference type="InterPro" id="IPR029016">
    <property type="entry name" value="GAF-like_dom_sf"/>
</dbReference>
<dbReference type="OrthoDB" id="60629at2"/>
<dbReference type="KEGG" id="toy:FO059_18070"/>
<dbReference type="Pfam" id="PF01614">
    <property type="entry name" value="IclR_C"/>
    <property type="match status" value="1"/>
</dbReference>
<proteinExistence type="predicted"/>
<dbReference type="Pfam" id="PF09339">
    <property type="entry name" value="HTH_IclR"/>
    <property type="match status" value="1"/>
</dbReference>
<feature type="compositionally biased region" description="Basic and acidic residues" evidence="4">
    <location>
        <begin position="48"/>
        <end position="61"/>
    </location>
</feature>
<protein>
    <submittedName>
        <fullName evidence="7">IclR family transcriptional regulator</fullName>
    </submittedName>
</protein>
<name>A0A516X8V7_9ACTN</name>
<dbReference type="InterPro" id="IPR036388">
    <property type="entry name" value="WH-like_DNA-bd_sf"/>
</dbReference>
<geneLocation type="plasmid" evidence="7">
    <name>unnamed</name>
</geneLocation>